<proteinExistence type="predicted"/>
<dbReference type="EMBL" id="JAKKPZ010000003">
    <property type="protein sequence ID" value="KAI1723450.1"/>
    <property type="molecule type" value="Genomic_DNA"/>
</dbReference>
<sequence length="166" mass="19179">MDLPQEMLATSHAAEGTEQNANIDEASAVNRCNRKRRPKIHPIWKNFKEVRKPLARIFVCEMNIQLKMIYNSDAEDYNPIYLIAAALDPNTIGILSDIDLNTAAEWICKMLPSEQLMQEVPSVYHLKFRCFINICILLSSLCSMRSSKHLLRQIHYESKATIYKHE</sequence>
<evidence type="ECO:0000313" key="3">
    <source>
        <dbReference type="Proteomes" id="UP001201812"/>
    </source>
</evidence>
<comment type="caution">
    <text evidence="2">The sequence shown here is derived from an EMBL/GenBank/DDBJ whole genome shotgun (WGS) entry which is preliminary data.</text>
</comment>
<dbReference type="AlphaFoldDB" id="A0AAD4NAF4"/>
<reference evidence="2" key="1">
    <citation type="submission" date="2022-01" db="EMBL/GenBank/DDBJ databases">
        <title>Genome Sequence Resource for Two Populations of Ditylenchus destructor, the Migratory Endoparasitic Phytonematode.</title>
        <authorList>
            <person name="Zhang H."/>
            <person name="Lin R."/>
            <person name="Xie B."/>
        </authorList>
    </citation>
    <scope>NUCLEOTIDE SEQUENCE</scope>
    <source>
        <strain evidence="2">BazhouSP</strain>
    </source>
</reference>
<dbReference type="Proteomes" id="UP001201812">
    <property type="component" value="Unassembled WGS sequence"/>
</dbReference>
<evidence type="ECO:0000256" key="1">
    <source>
        <dbReference type="SAM" id="MobiDB-lite"/>
    </source>
</evidence>
<feature type="region of interest" description="Disordered" evidence="1">
    <location>
        <begin position="1"/>
        <end position="20"/>
    </location>
</feature>
<protein>
    <submittedName>
        <fullName evidence="2">Uncharacterized protein</fullName>
    </submittedName>
</protein>
<accession>A0AAD4NAF4</accession>
<organism evidence="2 3">
    <name type="scientific">Ditylenchus destructor</name>
    <dbReference type="NCBI Taxonomy" id="166010"/>
    <lineage>
        <taxon>Eukaryota</taxon>
        <taxon>Metazoa</taxon>
        <taxon>Ecdysozoa</taxon>
        <taxon>Nematoda</taxon>
        <taxon>Chromadorea</taxon>
        <taxon>Rhabditida</taxon>
        <taxon>Tylenchina</taxon>
        <taxon>Tylenchomorpha</taxon>
        <taxon>Sphaerularioidea</taxon>
        <taxon>Anguinidae</taxon>
        <taxon>Anguininae</taxon>
        <taxon>Ditylenchus</taxon>
    </lineage>
</organism>
<gene>
    <name evidence="2" type="ORF">DdX_03610</name>
</gene>
<name>A0AAD4NAF4_9BILA</name>
<keyword evidence="3" id="KW-1185">Reference proteome</keyword>
<evidence type="ECO:0000313" key="2">
    <source>
        <dbReference type="EMBL" id="KAI1723450.1"/>
    </source>
</evidence>